<organism evidence="1 2">
    <name type="scientific">Pseudoxanthobacter soli DSM 19599</name>
    <dbReference type="NCBI Taxonomy" id="1123029"/>
    <lineage>
        <taxon>Bacteria</taxon>
        <taxon>Pseudomonadati</taxon>
        <taxon>Pseudomonadota</taxon>
        <taxon>Alphaproteobacteria</taxon>
        <taxon>Hyphomicrobiales</taxon>
        <taxon>Segnochrobactraceae</taxon>
        <taxon>Pseudoxanthobacter</taxon>
    </lineage>
</organism>
<sequence length="101" mass="10797">MARTVTVTLSAPVLWHDQQVTDVRLREPTAADYFAHGDPVTMVYTAGAMVPSEDGAALRGYVGACLDHEGGDALLRLISLRDGIAIKRAILDFFEGARGAP</sequence>
<protein>
    <submittedName>
        <fullName evidence="1">Uncharacterized protein</fullName>
    </submittedName>
</protein>
<proteinExistence type="predicted"/>
<keyword evidence="2" id="KW-1185">Reference proteome</keyword>
<reference evidence="1 2" key="1">
    <citation type="submission" date="2016-12" db="EMBL/GenBank/DDBJ databases">
        <authorList>
            <person name="Song W.-J."/>
            <person name="Kurnit D.M."/>
        </authorList>
    </citation>
    <scope>NUCLEOTIDE SEQUENCE [LARGE SCALE GENOMIC DNA]</scope>
    <source>
        <strain evidence="1 2">DSM 19599</strain>
    </source>
</reference>
<dbReference type="Proteomes" id="UP000186406">
    <property type="component" value="Unassembled WGS sequence"/>
</dbReference>
<dbReference type="RefSeq" id="WP_073628987.1">
    <property type="nucleotide sequence ID" value="NZ_FRXO01000004.1"/>
</dbReference>
<accession>A0A1M7ZLP0</accession>
<gene>
    <name evidence="1" type="ORF">SAMN02745172_02462</name>
</gene>
<dbReference type="AlphaFoldDB" id="A0A1M7ZLP0"/>
<dbReference type="OrthoDB" id="7998904at2"/>
<evidence type="ECO:0000313" key="1">
    <source>
        <dbReference type="EMBL" id="SHO65815.1"/>
    </source>
</evidence>
<evidence type="ECO:0000313" key="2">
    <source>
        <dbReference type="Proteomes" id="UP000186406"/>
    </source>
</evidence>
<dbReference type="EMBL" id="FRXO01000004">
    <property type="protein sequence ID" value="SHO65815.1"/>
    <property type="molecule type" value="Genomic_DNA"/>
</dbReference>
<name>A0A1M7ZLP0_9HYPH</name>
<dbReference type="STRING" id="1123029.SAMN02745172_02462"/>